<sequence>MSAAAPPQLSGFPPVLAPDARVLLLGSFPGVASLDVGQYYAHPRNQFWRLLGACLEVEALHLMPYEERLRVAVRHRVGIWDVVASCRRQGSLDAAVTEAEVNPLAAYLKVHAPRLECIGFNGGLSWKLGHHLADYGYRVFRLASSSPAAAMYSFEQKLEQWRPLFACRS</sequence>
<dbReference type="EMBL" id="SGXC01000003">
    <property type="protein sequence ID" value="RZS78335.1"/>
    <property type="molecule type" value="Genomic_DNA"/>
</dbReference>
<dbReference type="SMART" id="SM00987">
    <property type="entry name" value="UreE_C"/>
    <property type="match status" value="1"/>
</dbReference>
<dbReference type="SUPFAM" id="SSF52141">
    <property type="entry name" value="Uracil-DNA glycosylase-like"/>
    <property type="match status" value="1"/>
</dbReference>
<proteinExistence type="predicted"/>
<evidence type="ECO:0000259" key="1">
    <source>
        <dbReference type="SMART" id="SM00986"/>
    </source>
</evidence>
<reference evidence="2 3" key="1">
    <citation type="submission" date="2019-02" db="EMBL/GenBank/DDBJ databases">
        <title>Genomic Encyclopedia of Type Strains, Phase IV (KMG-IV): sequencing the most valuable type-strain genomes for metagenomic binning, comparative biology and taxonomic classification.</title>
        <authorList>
            <person name="Goeker M."/>
        </authorList>
    </citation>
    <scope>NUCLEOTIDE SEQUENCE [LARGE SCALE GENOMIC DNA]</scope>
    <source>
        <strain evidence="2 3">K24</strain>
    </source>
</reference>
<dbReference type="Gene3D" id="3.40.470.10">
    <property type="entry name" value="Uracil-DNA glycosylase-like domain"/>
    <property type="match status" value="1"/>
</dbReference>
<evidence type="ECO:0000313" key="2">
    <source>
        <dbReference type="EMBL" id="RZS78335.1"/>
    </source>
</evidence>
<keyword evidence="3" id="KW-1185">Reference proteome</keyword>
<dbReference type="Proteomes" id="UP000292445">
    <property type="component" value="Unassembled WGS sequence"/>
</dbReference>
<dbReference type="CDD" id="cd10032">
    <property type="entry name" value="UDG-F6_HDG"/>
    <property type="match status" value="1"/>
</dbReference>
<accession>A0A4Q7N8B5</accession>
<organism evidence="2 3">
    <name type="scientific">Pigmentiphaga kullae</name>
    <dbReference type="NCBI Taxonomy" id="151784"/>
    <lineage>
        <taxon>Bacteria</taxon>
        <taxon>Pseudomonadati</taxon>
        <taxon>Pseudomonadota</taxon>
        <taxon>Betaproteobacteria</taxon>
        <taxon>Burkholderiales</taxon>
        <taxon>Alcaligenaceae</taxon>
        <taxon>Pigmentiphaga</taxon>
    </lineage>
</organism>
<dbReference type="AlphaFoldDB" id="A0A4Q7N8B5"/>
<gene>
    <name evidence="2" type="ORF">EV675_4980</name>
</gene>
<comment type="caution">
    <text evidence="2">The sequence shown here is derived from an EMBL/GenBank/DDBJ whole genome shotgun (WGS) entry which is preliminary data.</text>
</comment>
<evidence type="ECO:0000313" key="3">
    <source>
        <dbReference type="Proteomes" id="UP000292445"/>
    </source>
</evidence>
<dbReference type="Pfam" id="PF03167">
    <property type="entry name" value="UDG"/>
    <property type="match status" value="1"/>
</dbReference>
<protein>
    <submittedName>
        <fullName evidence="2">G/U mismatch-specific uracil-DNA glycosylase</fullName>
    </submittedName>
</protein>
<feature type="domain" description="Uracil-DNA glycosylase-like" evidence="1">
    <location>
        <begin position="13"/>
        <end position="165"/>
    </location>
</feature>
<dbReference type="NCBIfam" id="TIGR04274">
    <property type="entry name" value="hypoxanDNAglyco"/>
    <property type="match status" value="1"/>
</dbReference>
<dbReference type="InterPro" id="IPR026353">
    <property type="entry name" value="Hypoxan-DNA_Glyclase"/>
</dbReference>
<dbReference type="InterPro" id="IPR005122">
    <property type="entry name" value="Uracil-DNA_glycosylase-like"/>
</dbReference>
<dbReference type="SMART" id="SM00986">
    <property type="entry name" value="UDG"/>
    <property type="match status" value="1"/>
</dbReference>
<name>A0A4Q7N8B5_9BURK</name>
<dbReference type="InterPro" id="IPR036895">
    <property type="entry name" value="Uracil-DNA_glycosylase-like_sf"/>
</dbReference>